<dbReference type="SUPFAM" id="SSF51905">
    <property type="entry name" value="FAD/NAD(P)-binding domain"/>
    <property type="match status" value="1"/>
</dbReference>
<dbReference type="Pfam" id="PF05199">
    <property type="entry name" value="GMC_oxred_C"/>
    <property type="match status" value="1"/>
</dbReference>
<feature type="domain" description="Glucose-methanol-choline oxidoreductase N-terminal" evidence="4">
    <location>
        <begin position="89"/>
        <end position="112"/>
    </location>
</feature>
<dbReference type="InterPro" id="IPR007867">
    <property type="entry name" value="GMC_OxRtase_C"/>
</dbReference>
<dbReference type="AlphaFoldDB" id="A0A0D2B608"/>
<dbReference type="PROSITE" id="PS00623">
    <property type="entry name" value="GMC_OXRED_1"/>
    <property type="match status" value="1"/>
</dbReference>
<dbReference type="PROSITE" id="PS00624">
    <property type="entry name" value="GMC_OXRED_2"/>
    <property type="match status" value="1"/>
</dbReference>
<dbReference type="VEuPathDB" id="FungiDB:PV08_07125"/>
<comment type="similarity">
    <text evidence="1 3">Belongs to the GMC oxidoreductase family.</text>
</comment>
<dbReference type="EMBL" id="KN847496">
    <property type="protein sequence ID" value="KIW14343.1"/>
    <property type="molecule type" value="Genomic_DNA"/>
</dbReference>
<accession>A0A0D2B608</accession>
<evidence type="ECO:0000313" key="6">
    <source>
        <dbReference type="EMBL" id="KIW14343.1"/>
    </source>
</evidence>
<keyword evidence="2 3" id="KW-0274">FAD</keyword>
<gene>
    <name evidence="6" type="ORF">PV08_07125</name>
</gene>
<evidence type="ECO:0000259" key="5">
    <source>
        <dbReference type="PROSITE" id="PS00624"/>
    </source>
</evidence>
<dbReference type="Gene3D" id="3.30.560.10">
    <property type="entry name" value="Glucose Oxidase, domain 3"/>
    <property type="match status" value="1"/>
</dbReference>
<dbReference type="SUPFAM" id="SSF54373">
    <property type="entry name" value="FAD-linked reductases, C-terminal domain"/>
    <property type="match status" value="1"/>
</dbReference>
<evidence type="ECO:0000259" key="4">
    <source>
        <dbReference type="PROSITE" id="PS00623"/>
    </source>
</evidence>
<dbReference type="InterPro" id="IPR012132">
    <property type="entry name" value="GMC_OxRdtase"/>
</dbReference>
<evidence type="ECO:0000256" key="3">
    <source>
        <dbReference type="RuleBase" id="RU003968"/>
    </source>
</evidence>
<sequence length="568" mass="61815">MVDVGISACEYDYVVVGGGLCGVALAAELSKKNPTKRVILLEAGITLTYHSLTHAPLDCFRAHYSTMDWAYHTSTQHHLNNRVLYQGAGKGLGGGSAINYGMWTKGSKHDYDLWSKVVDDPKWGYDEFSPYLNGVECWLSKACQSPWLANGKIVTASVSESSDRRRYPLREKMLEAWEALDNNHITDPHDDESCGIREMVENWDDGQRQIANCVFDLSEVTVETSCMVQKIFLEGHPGNLHATGVLTEDGRTFFALNEVILAAGAYRTPQIMMLSGIGPEAALRGHGISPLVNLPGVGQNLHDHLVMSMCFKLKDANAGYAMGGSAGPWADPAYALGLPCDWIVNERVPLPIIEEGIRKDLEVETSSSSDLDQHALELLAPSASHLEMFFVYRPAGRPLANNHVPADGSHIGALVSNFRPASRGSIGISSDNISHPPVVDPNYNATHVDRDMLRHGVRRVLKLVADSLSDVVEAELPPERSSELTCESSDEDIDARIRDQGRSFFNAGGTASMGRVVDTNLLVKGVNGLRIVDASVIPVPLAAHYQVVCYALATKAADLISTFHATVN</sequence>
<dbReference type="InterPro" id="IPR000172">
    <property type="entry name" value="GMC_OxRdtase_N"/>
</dbReference>
<dbReference type="HOGENOM" id="CLU_002865_6_3_1"/>
<keyword evidence="7" id="KW-1185">Reference proteome</keyword>
<dbReference type="PANTHER" id="PTHR11552">
    <property type="entry name" value="GLUCOSE-METHANOL-CHOLINE GMC OXIDOREDUCTASE"/>
    <property type="match status" value="1"/>
</dbReference>
<dbReference type="OrthoDB" id="269227at2759"/>
<dbReference type="Proteomes" id="UP000053328">
    <property type="component" value="Unassembled WGS sequence"/>
</dbReference>
<organism evidence="6 7">
    <name type="scientific">Exophiala spinifera</name>
    <dbReference type="NCBI Taxonomy" id="91928"/>
    <lineage>
        <taxon>Eukaryota</taxon>
        <taxon>Fungi</taxon>
        <taxon>Dikarya</taxon>
        <taxon>Ascomycota</taxon>
        <taxon>Pezizomycotina</taxon>
        <taxon>Eurotiomycetes</taxon>
        <taxon>Chaetothyriomycetidae</taxon>
        <taxon>Chaetothyriales</taxon>
        <taxon>Herpotrichiellaceae</taxon>
        <taxon>Exophiala</taxon>
    </lineage>
</organism>
<evidence type="ECO:0000256" key="1">
    <source>
        <dbReference type="ARBA" id="ARBA00010790"/>
    </source>
</evidence>
<evidence type="ECO:0000313" key="7">
    <source>
        <dbReference type="Proteomes" id="UP000053328"/>
    </source>
</evidence>
<protein>
    <recommendedName>
        <fullName evidence="4 5">Glucose-methanol-choline oxidoreductase N-terminal domain-containing protein</fullName>
    </recommendedName>
</protein>
<dbReference type="GeneID" id="27334208"/>
<dbReference type="PANTHER" id="PTHR11552:SF123">
    <property type="entry name" value="GMC OXIDOREDUCTASE (AFU_ORTHOLOGUE AFUA_2G01770)-RELATED"/>
    <property type="match status" value="1"/>
</dbReference>
<keyword evidence="3" id="KW-0285">Flavoprotein</keyword>
<reference evidence="6 7" key="1">
    <citation type="submission" date="2015-01" db="EMBL/GenBank/DDBJ databases">
        <title>The Genome Sequence of Exophiala spinifera CBS89968.</title>
        <authorList>
            <consortium name="The Broad Institute Genomics Platform"/>
            <person name="Cuomo C."/>
            <person name="de Hoog S."/>
            <person name="Gorbushina A."/>
            <person name="Stielow B."/>
            <person name="Teixiera M."/>
            <person name="Abouelleil A."/>
            <person name="Chapman S.B."/>
            <person name="Priest M."/>
            <person name="Young S.K."/>
            <person name="Wortman J."/>
            <person name="Nusbaum C."/>
            <person name="Birren B."/>
        </authorList>
    </citation>
    <scope>NUCLEOTIDE SEQUENCE [LARGE SCALE GENOMIC DNA]</scope>
    <source>
        <strain evidence="6 7">CBS 89968</strain>
    </source>
</reference>
<dbReference type="GO" id="GO:0016614">
    <property type="term" value="F:oxidoreductase activity, acting on CH-OH group of donors"/>
    <property type="evidence" value="ECO:0007669"/>
    <property type="project" value="InterPro"/>
</dbReference>
<dbReference type="InterPro" id="IPR036188">
    <property type="entry name" value="FAD/NAD-bd_sf"/>
</dbReference>
<evidence type="ECO:0000256" key="2">
    <source>
        <dbReference type="PIRSR" id="PIRSR000137-2"/>
    </source>
</evidence>
<dbReference type="STRING" id="91928.A0A0D2B608"/>
<dbReference type="PIRSF" id="PIRSF000137">
    <property type="entry name" value="Alcohol_oxidase"/>
    <property type="match status" value="1"/>
</dbReference>
<proteinExistence type="inferred from homology"/>
<dbReference type="RefSeq" id="XP_016234559.1">
    <property type="nucleotide sequence ID" value="XM_016381457.1"/>
</dbReference>
<dbReference type="GO" id="GO:0050660">
    <property type="term" value="F:flavin adenine dinucleotide binding"/>
    <property type="evidence" value="ECO:0007669"/>
    <property type="project" value="InterPro"/>
</dbReference>
<comment type="cofactor">
    <cofactor evidence="2">
        <name>FAD</name>
        <dbReference type="ChEBI" id="CHEBI:57692"/>
    </cofactor>
</comment>
<feature type="domain" description="Glucose-methanol-choline oxidoreductase N-terminal" evidence="5">
    <location>
        <begin position="264"/>
        <end position="278"/>
    </location>
</feature>
<dbReference type="Gene3D" id="3.50.50.60">
    <property type="entry name" value="FAD/NAD(P)-binding domain"/>
    <property type="match status" value="1"/>
</dbReference>
<dbReference type="Pfam" id="PF00732">
    <property type="entry name" value="GMC_oxred_N"/>
    <property type="match status" value="1"/>
</dbReference>
<name>A0A0D2B608_9EURO</name>
<feature type="binding site" evidence="2">
    <location>
        <position position="228"/>
    </location>
    <ligand>
        <name>FAD</name>
        <dbReference type="ChEBI" id="CHEBI:57692"/>
    </ligand>
</feature>